<keyword evidence="1" id="KW-0812">Transmembrane</keyword>
<protein>
    <recommendedName>
        <fullName evidence="4">DUF3592 domain-containing protein</fullName>
    </recommendedName>
</protein>
<proteinExistence type="predicted"/>
<dbReference type="AlphaFoldDB" id="A0A5E3ZW73"/>
<organism evidence="2 3">
    <name type="scientific">Lawsonella clevelandensis</name>
    <dbReference type="NCBI Taxonomy" id="1528099"/>
    <lineage>
        <taxon>Bacteria</taxon>
        <taxon>Bacillati</taxon>
        <taxon>Actinomycetota</taxon>
        <taxon>Actinomycetes</taxon>
        <taxon>Mycobacteriales</taxon>
        <taxon>Lawsonellaceae</taxon>
        <taxon>Lawsonella</taxon>
    </lineage>
</organism>
<sequence length="221" mass="24859">MSAASRPAPRQHRIAAWFTKLGKTIRLLPQELRPDDYEMSYLRLRLRKGLRYTQIILIALACFALLMAVSMVVGCAISDLHINSHLASTYARVESTERSTRYVSFVDRDGNVQNPRNGVLYPTGVREGQLVRVDYDYTNPNYARISGRSWTLSIVPAVSLLVCVLPWIALAYCVIGRYRIRAGGIIRRTHFGGTIAGIHVNQSRTILRMRAATALPTKRVT</sequence>
<keyword evidence="1" id="KW-1133">Transmembrane helix</keyword>
<feature type="transmembrane region" description="Helical" evidence="1">
    <location>
        <begin position="55"/>
        <end position="82"/>
    </location>
</feature>
<evidence type="ECO:0008006" key="4">
    <source>
        <dbReference type="Google" id="ProtNLM"/>
    </source>
</evidence>
<evidence type="ECO:0000313" key="2">
    <source>
        <dbReference type="EMBL" id="VHO00275.1"/>
    </source>
</evidence>
<keyword evidence="1" id="KW-0472">Membrane</keyword>
<accession>A0A5E3ZW73</accession>
<name>A0A5E3ZW73_9ACTN</name>
<dbReference type="RefSeq" id="WP_082346536.1">
    <property type="nucleotide sequence ID" value="NZ_CAJPTR010000003.1"/>
</dbReference>
<reference evidence="2 3" key="1">
    <citation type="submission" date="2019-04" db="EMBL/GenBank/DDBJ databases">
        <authorList>
            <person name="Seth-Smith MB H."/>
            <person name="Seth-Smith H."/>
        </authorList>
    </citation>
    <scope>NUCLEOTIDE SEQUENCE [LARGE SCALE GENOMIC DNA]</scope>
    <source>
        <strain evidence="2">USB-603019</strain>
    </source>
</reference>
<gene>
    <name evidence="2" type="ORF">LC603019_00620</name>
</gene>
<feature type="transmembrane region" description="Helical" evidence="1">
    <location>
        <begin position="150"/>
        <end position="175"/>
    </location>
</feature>
<evidence type="ECO:0000256" key="1">
    <source>
        <dbReference type="SAM" id="Phobius"/>
    </source>
</evidence>
<dbReference type="Proteomes" id="UP000324288">
    <property type="component" value="Chromosome"/>
</dbReference>
<evidence type="ECO:0000313" key="3">
    <source>
        <dbReference type="Proteomes" id="UP000324288"/>
    </source>
</evidence>
<keyword evidence="3" id="KW-1185">Reference proteome</keyword>
<dbReference type="EMBL" id="LR584267">
    <property type="protein sequence ID" value="VHO00275.1"/>
    <property type="molecule type" value="Genomic_DNA"/>
</dbReference>
<dbReference type="GeneID" id="84895551"/>